<keyword evidence="4" id="KW-0732">Signal</keyword>
<keyword evidence="2" id="KW-0479">Metal-binding</keyword>
<gene>
    <name evidence="5" type="ORF">M0R45_009588</name>
</gene>
<protein>
    <recommendedName>
        <fullName evidence="7">Cytochrome P450</fullName>
    </recommendedName>
</protein>
<name>A0AAW1Y4E2_RUBAR</name>
<comment type="caution">
    <text evidence="5">The sequence shown here is derived from an EMBL/GenBank/DDBJ whole genome shotgun (WGS) entry which is preliminary data.</text>
</comment>
<dbReference type="GO" id="GO:0016705">
    <property type="term" value="F:oxidoreductase activity, acting on paired donors, with incorporation or reduction of molecular oxygen"/>
    <property type="evidence" value="ECO:0007669"/>
    <property type="project" value="InterPro"/>
</dbReference>
<dbReference type="PANTHER" id="PTHR24286">
    <property type="entry name" value="CYTOCHROME P450 26"/>
    <property type="match status" value="1"/>
</dbReference>
<dbReference type="GO" id="GO:0020037">
    <property type="term" value="F:heme binding"/>
    <property type="evidence" value="ECO:0007669"/>
    <property type="project" value="InterPro"/>
</dbReference>
<dbReference type="InterPro" id="IPR001128">
    <property type="entry name" value="Cyt_P450"/>
</dbReference>
<dbReference type="GO" id="GO:0010268">
    <property type="term" value="P:brassinosteroid homeostasis"/>
    <property type="evidence" value="ECO:0007669"/>
    <property type="project" value="TreeGrafter"/>
</dbReference>
<dbReference type="PANTHER" id="PTHR24286:SF28">
    <property type="entry name" value="ABSCISIC ACID 8'-HYDROXYLASE 3-LIKE"/>
    <property type="match status" value="1"/>
</dbReference>
<dbReference type="GO" id="GO:0016125">
    <property type="term" value="P:sterol metabolic process"/>
    <property type="evidence" value="ECO:0007669"/>
    <property type="project" value="TreeGrafter"/>
</dbReference>
<proteinExistence type="inferred from homology"/>
<dbReference type="GO" id="GO:0016132">
    <property type="term" value="P:brassinosteroid biosynthetic process"/>
    <property type="evidence" value="ECO:0007669"/>
    <property type="project" value="TreeGrafter"/>
</dbReference>
<dbReference type="GO" id="GO:0005506">
    <property type="term" value="F:iron ion binding"/>
    <property type="evidence" value="ECO:0007669"/>
    <property type="project" value="InterPro"/>
</dbReference>
<evidence type="ECO:0000313" key="6">
    <source>
        <dbReference type="Proteomes" id="UP001457282"/>
    </source>
</evidence>
<comment type="similarity">
    <text evidence="1">Belongs to the cytochrome P450 family.</text>
</comment>
<feature type="chain" id="PRO_5043934851" description="Cytochrome P450" evidence="4">
    <location>
        <begin position="18"/>
        <end position="345"/>
    </location>
</feature>
<dbReference type="EMBL" id="JBEDUW010000002">
    <property type="protein sequence ID" value="KAK9944003.1"/>
    <property type="molecule type" value="Genomic_DNA"/>
</dbReference>
<dbReference type="SUPFAM" id="SSF48264">
    <property type="entry name" value="Cytochrome P450"/>
    <property type="match status" value="1"/>
</dbReference>
<keyword evidence="6" id="KW-1185">Reference proteome</keyword>
<evidence type="ECO:0000256" key="3">
    <source>
        <dbReference type="ARBA" id="ARBA00023004"/>
    </source>
</evidence>
<dbReference type="Pfam" id="PF00067">
    <property type="entry name" value="p450"/>
    <property type="match status" value="2"/>
</dbReference>
<evidence type="ECO:0000313" key="5">
    <source>
        <dbReference type="EMBL" id="KAK9944003.1"/>
    </source>
</evidence>
<reference evidence="5 6" key="1">
    <citation type="journal article" date="2023" name="G3 (Bethesda)">
        <title>A chromosome-length genome assembly and annotation of blackberry (Rubus argutus, cv. 'Hillquist').</title>
        <authorList>
            <person name="Bruna T."/>
            <person name="Aryal R."/>
            <person name="Dudchenko O."/>
            <person name="Sargent D.J."/>
            <person name="Mead D."/>
            <person name="Buti M."/>
            <person name="Cavallini A."/>
            <person name="Hytonen T."/>
            <person name="Andres J."/>
            <person name="Pham M."/>
            <person name="Weisz D."/>
            <person name="Mascagni F."/>
            <person name="Usai G."/>
            <person name="Natali L."/>
            <person name="Bassil N."/>
            <person name="Fernandez G.E."/>
            <person name="Lomsadze A."/>
            <person name="Armour M."/>
            <person name="Olukolu B."/>
            <person name="Poorten T."/>
            <person name="Britton C."/>
            <person name="Davik J."/>
            <person name="Ashrafi H."/>
            <person name="Aiden E.L."/>
            <person name="Borodovsky M."/>
            <person name="Worthington M."/>
        </authorList>
    </citation>
    <scope>NUCLEOTIDE SEQUENCE [LARGE SCALE GENOMIC DNA]</scope>
    <source>
        <strain evidence="5">PI 553951</strain>
    </source>
</reference>
<feature type="signal peptide" evidence="4">
    <location>
        <begin position="1"/>
        <end position="17"/>
    </location>
</feature>
<dbReference type="PRINTS" id="PR00385">
    <property type="entry name" value="P450"/>
</dbReference>
<organism evidence="5 6">
    <name type="scientific">Rubus argutus</name>
    <name type="common">Southern blackberry</name>
    <dbReference type="NCBI Taxonomy" id="59490"/>
    <lineage>
        <taxon>Eukaryota</taxon>
        <taxon>Viridiplantae</taxon>
        <taxon>Streptophyta</taxon>
        <taxon>Embryophyta</taxon>
        <taxon>Tracheophyta</taxon>
        <taxon>Spermatophyta</taxon>
        <taxon>Magnoliopsida</taxon>
        <taxon>eudicotyledons</taxon>
        <taxon>Gunneridae</taxon>
        <taxon>Pentapetalae</taxon>
        <taxon>rosids</taxon>
        <taxon>fabids</taxon>
        <taxon>Rosales</taxon>
        <taxon>Rosaceae</taxon>
        <taxon>Rosoideae</taxon>
        <taxon>Rosoideae incertae sedis</taxon>
        <taxon>Rubus</taxon>
    </lineage>
</organism>
<evidence type="ECO:0008006" key="7">
    <source>
        <dbReference type="Google" id="ProtNLM"/>
    </source>
</evidence>
<evidence type="ECO:0000256" key="2">
    <source>
        <dbReference type="ARBA" id="ARBA00022723"/>
    </source>
</evidence>
<dbReference type="InterPro" id="IPR036396">
    <property type="entry name" value="Cyt_P450_sf"/>
</dbReference>
<dbReference type="GO" id="GO:0004497">
    <property type="term" value="F:monooxygenase activity"/>
    <property type="evidence" value="ECO:0007669"/>
    <property type="project" value="InterPro"/>
</dbReference>
<evidence type="ECO:0000256" key="4">
    <source>
        <dbReference type="SAM" id="SignalP"/>
    </source>
</evidence>
<keyword evidence="3" id="KW-0408">Iron</keyword>
<dbReference type="Proteomes" id="UP001457282">
    <property type="component" value="Unassembled WGS sequence"/>
</dbReference>
<evidence type="ECO:0000256" key="1">
    <source>
        <dbReference type="ARBA" id="ARBA00010617"/>
    </source>
</evidence>
<dbReference type="AlphaFoldDB" id="A0AAW1Y4E2"/>
<accession>A0AAW1Y4E2</accession>
<dbReference type="Gene3D" id="1.10.630.10">
    <property type="entry name" value="Cytochrome P450"/>
    <property type="match status" value="2"/>
</dbReference>
<sequence>MALFILIILGLAYCWRSFSFISEFSSPSGIYSFMNKRQQRYGKVFKTFVLGRFSVFMTGREASKMLLAGKDGMVSLNLFYTGQQVLGPTSLLQTTGEEHKRLRRLIAEPLSVDGLKKYFQFINNLAIETLGDWPRRTVLVLEEAFTFTLKVIGNMIMSLDPACEEQEKFRANFKLISSSFASLPFKLPAIDFHSGIQARDRMTNNVLTLLVASHDTTTAALTSLIKFLGLNPAVLEQLRDEHRQIQGNRNGVNLTWSEVNNALHRQAQVINETLRRATISPWFSRKAAQNFEIDGYKIERFDEPPKPFSFLGFGSGQCICPGINLAKLKILVFIYHLYPIVAETL</sequence>